<dbReference type="SUPFAM" id="SSF51658">
    <property type="entry name" value="Xylose isomerase-like"/>
    <property type="match status" value="1"/>
</dbReference>
<dbReference type="Proteomes" id="UP000640485">
    <property type="component" value="Unassembled WGS sequence"/>
</dbReference>
<dbReference type="PANTHER" id="PTHR12110:SF41">
    <property type="entry name" value="INOSOSE DEHYDRATASE"/>
    <property type="match status" value="1"/>
</dbReference>
<dbReference type="Pfam" id="PF01261">
    <property type="entry name" value="AP_endonuc_2"/>
    <property type="match status" value="1"/>
</dbReference>
<evidence type="ECO:0000313" key="3">
    <source>
        <dbReference type="Proteomes" id="UP000640485"/>
    </source>
</evidence>
<organism evidence="2 3">
    <name type="scientific">Paracoccus caeni</name>
    <dbReference type="NCBI Taxonomy" id="657651"/>
    <lineage>
        <taxon>Bacteria</taxon>
        <taxon>Pseudomonadati</taxon>
        <taxon>Pseudomonadota</taxon>
        <taxon>Alphaproteobacteria</taxon>
        <taxon>Rhodobacterales</taxon>
        <taxon>Paracoccaceae</taxon>
        <taxon>Paracoccus</taxon>
    </lineage>
</organism>
<dbReference type="PANTHER" id="PTHR12110">
    <property type="entry name" value="HYDROXYPYRUVATE ISOMERASE"/>
    <property type="match status" value="1"/>
</dbReference>
<accession>A0A934W121</accession>
<dbReference type="GO" id="GO:0016853">
    <property type="term" value="F:isomerase activity"/>
    <property type="evidence" value="ECO:0007669"/>
    <property type="project" value="UniProtKB-KW"/>
</dbReference>
<feature type="domain" description="Xylose isomerase-like TIM barrel" evidence="1">
    <location>
        <begin position="21"/>
        <end position="243"/>
    </location>
</feature>
<dbReference type="InterPro" id="IPR036237">
    <property type="entry name" value="Xyl_isomerase-like_sf"/>
</dbReference>
<dbReference type="InterPro" id="IPR050312">
    <property type="entry name" value="IolE/XylAMocC-like"/>
</dbReference>
<dbReference type="AlphaFoldDB" id="A0A934W121"/>
<name>A0A934W121_9RHOB</name>
<evidence type="ECO:0000259" key="1">
    <source>
        <dbReference type="Pfam" id="PF01261"/>
    </source>
</evidence>
<dbReference type="InterPro" id="IPR013022">
    <property type="entry name" value="Xyl_isomerase-like_TIM-brl"/>
</dbReference>
<comment type="caution">
    <text evidence="2">The sequence shown here is derived from an EMBL/GenBank/DDBJ whole genome shotgun (WGS) entry which is preliminary data.</text>
</comment>
<keyword evidence="3" id="KW-1185">Reference proteome</keyword>
<gene>
    <name evidence="2" type="ORF">JJJ17_16490</name>
</gene>
<protein>
    <submittedName>
        <fullName evidence="2">Sugar phosphate isomerase/epimerase</fullName>
    </submittedName>
</protein>
<dbReference type="RefSeq" id="WP_200688341.1">
    <property type="nucleotide sequence ID" value="NZ_JAEPRQ010000007.1"/>
</dbReference>
<keyword evidence="2" id="KW-0413">Isomerase</keyword>
<dbReference type="Gene3D" id="3.20.20.150">
    <property type="entry name" value="Divalent-metal-dependent TIM barrel enzymes"/>
    <property type="match status" value="1"/>
</dbReference>
<reference evidence="2" key="1">
    <citation type="submission" date="2021-01" db="EMBL/GenBank/DDBJ databases">
        <title>Paracoccus amoyensis sp. nov., isolated from the surface seawater along the coast of Xiamen Island, China.</title>
        <authorList>
            <person name="Lyu L."/>
        </authorList>
    </citation>
    <scope>NUCLEOTIDE SEQUENCE</scope>
    <source>
        <strain evidence="2">MJ17</strain>
    </source>
</reference>
<proteinExistence type="predicted"/>
<evidence type="ECO:0000313" key="2">
    <source>
        <dbReference type="EMBL" id="MBK4217530.1"/>
    </source>
</evidence>
<dbReference type="EMBL" id="JAEPRQ010000007">
    <property type="protein sequence ID" value="MBK4217530.1"/>
    <property type="molecule type" value="Genomic_DNA"/>
</dbReference>
<sequence length="285" mass="30474">MRQTGCCTWIFGGEDLAVTAARVRRVGLDGVELHGDVEGLDPALAGRILADQGLAVFSITPFGADIAHPDAAIRQAGLDYYRRLIDWVLKLENGTPRISVHGIVPRIRPVSTQAEEDALLIESTQHVCDLAAQAGLPVVFELLNRYESHQVRTVAEGLALLEQVGRANLKLLPDAYHMNIEEADPAAALLAGGEAIGLYHAADSNRGAIGDGHIDFAAQLRALDTIGYRGPIIIEPAAPGPDPFNTAKGEGFENMLEDILTRSVRALRSLGDEIRHGEVSGGRSA</sequence>